<dbReference type="AlphaFoldDB" id="A0A175YMK7"/>
<keyword evidence="1" id="KW-0812">Transmembrane</keyword>
<accession>A0A175YMK7</accession>
<sequence>MLRRGALYDDMSELLTVCKLILYYAAGMSVVVVICPAVVVAEKVNALSSVFALR</sequence>
<name>A0A175YMK7_DAUCS</name>
<feature type="transmembrane region" description="Helical" evidence="1">
    <location>
        <begin position="21"/>
        <end position="41"/>
    </location>
</feature>
<keyword evidence="1" id="KW-0472">Membrane</keyword>
<organism evidence="2">
    <name type="scientific">Daucus carota subsp. sativus</name>
    <name type="common">Carrot</name>
    <dbReference type="NCBI Taxonomy" id="79200"/>
    <lineage>
        <taxon>Eukaryota</taxon>
        <taxon>Viridiplantae</taxon>
        <taxon>Streptophyta</taxon>
        <taxon>Embryophyta</taxon>
        <taxon>Tracheophyta</taxon>
        <taxon>Spermatophyta</taxon>
        <taxon>Magnoliopsida</taxon>
        <taxon>eudicotyledons</taxon>
        <taxon>Gunneridae</taxon>
        <taxon>Pentapetalae</taxon>
        <taxon>asterids</taxon>
        <taxon>campanulids</taxon>
        <taxon>Apiales</taxon>
        <taxon>Apiaceae</taxon>
        <taxon>Apioideae</taxon>
        <taxon>Scandiceae</taxon>
        <taxon>Daucinae</taxon>
        <taxon>Daucus</taxon>
        <taxon>Daucus sect. Daucus</taxon>
    </lineage>
</organism>
<evidence type="ECO:0000256" key="1">
    <source>
        <dbReference type="SAM" id="Phobius"/>
    </source>
</evidence>
<dbReference type="Gramene" id="KZM84587">
    <property type="protein sequence ID" value="KZM84587"/>
    <property type="gene ID" value="DCAR_027991"/>
</dbReference>
<gene>
    <name evidence="2" type="ORF">DCAR_027991</name>
</gene>
<protein>
    <submittedName>
        <fullName evidence="2">Uncharacterized protein</fullName>
    </submittedName>
</protein>
<dbReference type="EMBL" id="LNRQ01000008">
    <property type="protein sequence ID" value="KZM84587.1"/>
    <property type="molecule type" value="Genomic_DNA"/>
</dbReference>
<proteinExistence type="predicted"/>
<comment type="caution">
    <text evidence="2">The sequence shown here is derived from an EMBL/GenBank/DDBJ whole genome shotgun (WGS) entry which is preliminary data.</text>
</comment>
<evidence type="ECO:0000313" key="2">
    <source>
        <dbReference type="EMBL" id="KZM84587.1"/>
    </source>
</evidence>
<keyword evidence="1" id="KW-1133">Transmembrane helix</keyword>
<reference evidence="2" key="1">
    <citation type="journal article" date="2016" name="Nat. Genet.">
        <title>A high-quality carrot genome assembly provides new insights into carotenoid accumulation and asterid genome evolution.</title>
        <authorList>
            <person name="Iorizzo M."/>
            <person name="Ellison S."/>
            <person name="Senalik D."/>
            <person name="Zeng P."/>
            <person name="Satapoomin P."/>
            <person name="Huang J."/>
            <person name="Bowman M."/>
            <person name="Iovene M."/>
            <person name="Sanseverino W."/>
            <person name="Cavagnaro P."/>
            <person name="Yildiz M."/>
            <person name="Macko-Podgorni A."/>
            <person name="Moranska E."/>
            <person name="Grzebelus E."/>
            <person name="Grzebelus D."/>
            <person name="Ashrafi H."/>
            <person name="Zheng Z."/>
            <person name="Cheng S."/>
            <person name="Spooner D."/>
            <person name="Van Deynze A."/>
            <person name="Simon P."/>
        </authorList>
    </citation>
    <scope>NUCLEOTIDE SEQUENCE [LARGE SCALE GENOMIC DNA]</scope>
    <source>
        <tissue evidence="2">Leaf</tissue>
    </source>
</reference>